<reference evidence="1 2" key="1">
    <citation type="submission" date="2021-06" db="EMBL/GenBank/DDBJ databases">
        <title>Caerostris darwini draft genome.</title>
        <authorList>
            <person name="Kono N."/>
            <person name="Arakawa K."/>
        </authorList>
    </citation>
    <scope>NUCLEOTIDE SEQUENCE [LARGE SCALE GENOMIC DNA]</scope>
</reference>
<dbReference type="AlphaFoldDB" id="A0AAV4MXF0"/>
<protein>
    <submittedName>
        <fullName evidence="1">Uncharacterized protein</fullName>
    </submittedName>
</protein>
<sequence>MTIAPSENNFIVVVLSEVSAEFLRVTSTFKCWEGDSDKTLAGENCWWPFLSLFLWRGVVAIEQAYVIAGGVRGVKVTRRGGNPSPQKGPSLILFGAFRSFPNSKSAIP</sequence>
<dbReference type="EMBL" id="BPLQ01000950">
    <property type="protein sequence ID" value="GIX76596.1"/>
    <property type="molecule type" value="Genomic_DNA"/>
</dbReference>
<organism evidence="1 2">
    <name type="scientific">Caerostris darwini</name>
    <dbReference type="NCBI Taxonomy" id="1538125"/>
    <lineage>
        <taxon>Eukaryota</taxon>
        <taxon>Metazoa</taxon>
        <taxon>Ecdysozoa</taxon>
        <taxon>Arthropoda</taxon>
        <taxon>Chelicerata</taxon>
        <taxon>Arachnida</taxon>
        <taxon>Araneae</taxon>
        <taxon>Araneomorphae</taxon>
        <taxon>Entelegynae</taxon>
        <taxon>Araneoidea</taxon>
        <taxon>Araneidae</taxon>
        <taxon>Caerostris</taxon>
    </lineage>
</organism>
<dbReference type="Proteomes" id="UP001054837">
    <property type="component" value="Unassembled WGS sequence"/>
</dbReference>
<gene>
    <name evidence="1" type="ORF">CDAR_507511</name>
</gene>
<evidence type="ECO:0000313" key="1">
    <source>
        <dbReference type="EMBL" id="GIX76596.1"/>
    </source>
</evidence>
<comment type="caution">
    <text evidence="1">The sequence shown here is derived from an EMBL/GenBank/DDBJ whole genome shotgun (WGS) entry which is preliminary data.</text>
</comment>
<accession>A0AAV4MXF0</accession>
<name>A0AAV4MXF0_9ARAC</name>
<proteinExistence type="predicted"/>
<keyword evidence="2" id="KW-1185">Reference proteome</keyword>
<evidence type="ECO:0000313" key="2">
    <source>
        <dbReference type="Proteomes" id="UP001054837"/>
    </source>
</evidence>